<organism evidence="2 3">
    <name type="scientific">Agrobacterium phage OLIVR1</name>
    <dbReference type="NCBI Taxonomy" id="2723769"/>
    <lineage>
        <taxon>Viruses</taxon>
        <taxon>Duplodnaviria</taxon>
        <taxon>Heunggongvirae</taxon>
        <taxon>Uroviricota</taxon>
        <taxon>Caudoviricetes</taxon>
        <taxon>Schitoviridae</taxon>
        <taxon>Oliverunavirus</taxon>
        <taxon>Oliverunavirus OLIVR1</taxon>
    </lineage>
</organism>
<proteinExistence type="predicted"/>
<dbReference type="GO" id="GO:0004519">
    <property type="term" value="F:endonuclease activity"/>
    <property type="evidence" value="ECO:0007669"/>
    <property type="project" value="UniProtKB-KW"/>
</dbReference>
<sequence length="142" mass="16349">MHKRWNNRYANQRAFTAQDKKGYHVGAINDVQYRANRIIFKMLYGYDPIQVDHDNGVTNDDRVVNLIEVTHTGNQRNMKLSKANKSGVVGVSWNTEKDMWEATIGIKGKRVVIVRSPNKQVCIDARRQAEIDEGYHPSHGKR</sequence>
<keyword evidence="2" id="KW-0255">Endonuclease</keyword>
<dbReference type="Proteomes" id="UP000671973">
    <property type="component" value="Segment"/>
</dbReference>
<dbReference type="Pfam" id="PF13392">
    <property type="entry name" value="HNH_3"/>
    <property type="match status" value="1"/>
</dbReference>
<keyword evidence="2" id="KW-0540">Nuclease</keyword>
<name>A0A858MU24_9CAUD</name>
<dbReference type="InterPro" id="IPR003615">
    <property type="entry name" value="HNH_nuc"/>
</dbReference>
<accession>A0A858MU24</accession>
<reference evidence="2 3" key="1">
    <citation type="submission" date="2020-03" db="EMBL/GenBank/DDBJ databases">
        <authorList>
            <person name="Holtappels D."/>
            <person name="Bomans J.P.J."/>
            <person name="Lavigne R."/>
            <person name="Wagemans J."/>
        </authorList>
    </citation>
    <scope>NUCLEOTIDE SEQUENCE [LARGE SCALE GENOMIC DNA]</scope>
    <source>
        <strain evidence="2 3">OLIVR1</strain>
    </source>
</reference>
<evidence type="ECO:0000259" key="1">
    <source>
        <dbReference type="Pfam" id="PF13392"/>
    </source>
</evidence>
<evidence type="ECO:0000313" key="3">
    <source>
        <dbReference type="Proteomes" id="UP000671973"/>
    </source>
</evidence>
<evidence type="ECO:0000313" key="2">
    <source>
        <dbReference type="EMBL" id="QIW87240.1"/>
    </source>
</evidence>
<feature type="domain" description="HNH nuclease" evidence="1">
    <location>
        <begin position="34"/>
        <end position="76"/>
    </location>
</feature>
<gene>
    <name evidence="2" type="ORF">Ab1vBOLIVR1_gp45</name>
</gene>
<dbReference type="InterPro" id="IPR044925">
    <property type="entry name" value="His-Me_finger_sf"/>
</dbReference>
<dbReference type="SUPFAM" id="SSF54060">
    <property type="entry name" value="His-Me finger endonucleases"/>
    <property type="match status" value="1"/>
</dbReference>
<keyword evidence="3" id="KW-1185">Reference proteome</keyword>
<keyword evidence="2" id="KW-0378">Hydrolase</keyword>
<dbReference type="EMBL" id="MT234338">
    <property type="protein sequence ID" value="QIW87240.1"/>
    <property type="molecule type" value="Genomic_DNA"/>
</dbReference>
<protein>
    <submittedName>
        <fullName evidence="2">HNH endonuclease</fullName>
    </submittedName>
</protein>